<feature type="region of interest" description="Disordered" evidence="1">
    <location>
        <begin position="68"/>
        <end position="111"/>
    </location>
</feature>
<evidence type="ECO:0000256" key="1">
    <source>
        <dbReference type="SAM" id="MobiDB-lite"/>
    </source>
</evidence>
<gene>
    <name evidence="2" type="ORF">KIW84_071866</name>
</gene>
<feature type="compositionally biased region" description="Basic and acidic residues" evidence="1">
    <location>
        <begin position="75"/>
        <end position="88"/>
    </location>
</feature>
<comment type="caution">
    <text evidence="2">The sequence shown here is derived from an EMBL/GenBank/DDBJ whole genome shotgun (WGS) entry which is preliminary data.</text>
</comment>
<name>A0A9D4VJW3_PEA</name>
<dbReference type="AlphaFoldDB" id="A0A9D4VJW3"/>
<dbReference type="EMBL" id="JAMSHJ010000007">
    <property type="protein sequence ID" value="KAI5385032.1"/>
    <property type="molecule type" value="Genomic_DNA"/>
</dbReference>
<accession>A0A9D4VJW3</accession>
<keyword evidence="3" id="KW-1185">Reference proteome</keyword>
<dbReference type="Proteomes" id="UP001058974">
    <property type="component" value="Chromosome 7"/>
</dbReference>
<reference evidence="2 3" key="1">
    <citation type="journal article" date="2022" name="Nat. Genet.">
        <title>Improved pea reference genome and pan-genome highlight genomic features and evolutionary characteristics.</title>
        <authorList>
            <person name="Yang T."/>
            <person name="Liu R."/>
            <person name="Luo Y."/>
            <person name="Hu S."/>
            <person name="Wang D."/>
            <person name="Wang C."/>
            <person name="Pandey M.K."/>
            <person name="Ge S."/>
            <person name="Xu Q."/>
            <person name="Li N."/>
            <person name="Li G."/>
            <person name="Huang Y."/>
            <person name="Saxena R.K."/>
            <person name="Ji Y."/>
            <person name="Li M."/>
            <person name="Yan X."/>
            <person name="He Y."/>
            <person name="Liu Y."/>
            <person name="Wang X."/>
            <person name="Xiang C."/>
            <person name="Varshney R.K."/>
            <person name="Ding H."/>
            <person name="Gao S."/>
            <person name="Zong X."/>
        </authorList>
    </citation>
    <scope>NUCLEOTIDE SEQUENCE [LARGE SCALE GENOMIC DNA]</scope>
    <source>
        <strain evidence="2 3">cv. Zhongwan 6</strain>
    </source>
</reference>
<feature type="region of interest" description="Disordered" evidence="1">
    <location>
        <begin position="1"/>
        <end position="30"/>
    </location>
</feature>
<sequence>MVKTQAQARIKPSRAGRTDGDGGAHDGGLVNKISIRPIQGKNPYELWKDKKANISYFHSFGYVKINLSESEDKDSEGKTKNIEAKDSEETQPEAVICPTHQKKSRSRTSHS</sequence>
<protein>
    <submittedName>
        <fullName evidence="2">Uncharacterized protein</fullName>
    </submittedName>
</protein>
<evidence type="ECO:0000313" key="2">
    <source>
        <dbReference type="EMBL" id="KAI5385032.1"/>
    </source>
</evidence>
<dbReference type="Gramene" id="Psat07G0186600-T1">
    <property type="protein sequence ID" value="KAI5385032.1"/>
    <property type="gene ID" value="KIW84_071866"/>
</dbReference>
<feature type="compositionally biased region" description="Basic residues" evidence="1">
    <location>
        <begin position="100"/>
        <end position="111"/>
    </location>
</feature>
<evidence type="ECO:0000313" key="3">
    <source>
        <dbReference type="Proteomes" id="UP001058974"/>
    </source>
</evidence>
<organism evidence="2 3">
    <name type="scientific">Pisum sativum</name>
    <name type="common">Garden pea</name>
    <name type="synonym">Lathyrus oleraceus</name>
    <dbReference type="NCBI Taxonomy" id="3888"/>
    <lineage>
        <taxon>Eukaryota</taxon>
        <taxon>Viridiplantae</taxon>
        <taxon>Streptophyta</taxon>
        <taxon>Embryophyta</taxon>
        <taxon>Tracheophyta</taxon>
        <taxon>Spermatophyta</taxon>
        <taxon>Magnoliopsida</taxon>
        <taxon>eudicotyledons</taxon>
        <taxon>Gunneridae</taxon>
        <taxon>Pentapetalae</taxon>
        <taxon>rosids</taxon>
        <taxon>fabids</taxon>
        <taxon>Fabales</taxon>
        <taxon>Fabaceae</taxon>
        <taxon>Papilionoideae</taxon>
        <taxon>50 kb inversion clade</taxon>
        <taxon>NPAAA clade</taxon>
        <taxon>Hologalegina</taxon>
        <taxon>IRL clade</taxon>
        <taxon>Fabeae</taxon>
        <taxon>Lathyrus</taxon>
    </lineage>
</organism>
<proteinExistence type="predicted"/>